<gene>
    <name evidence="2" type="ORF">RhiirA4_523570</name>
</gene>
<evidence type="ECO:0000259" key="1">
    <source>
        <dbReference type="SMART" id="SM00504"/>
    </source>
</evidence>
<sequence length="177" mass="20713">MANNQRKRQILNMADKLEKIEGVGKISMDVFHRAGFNTIGDLKEEDGYAHRIQDAMVVLRGERTQYNDVYWRALGRRCTAIIERVRNAEAFPFVPSQYMCTISLDWMEDPVVSPSGFSYDRAELKAWLIKDPRDPKRENLLLLTKFIRIGILKMLSRNTEIISFAFQFRLQINLYCM</sequence>
<dbReference type="OrthoDB" id="629492at2759"/>
<feature type="domain" description="U-box" evidence="1">
    <location>
        <begin position="97"/>
        <end position="159"/>
    </location>
</feature>
<dbReference type="Pfam" id="PF04564">
    <property type="entry name" value="U-box"/>
    <property type="match status" value="1"/>
</dbReference>
<dbReference type="VEuPathDB" id="FungiDB:FUN_015923"/>
<dbReference type="SUPFAM" id="SSF57850">
    <property type="entry name" value="RING/U-box"/>
    <property type="match status" value="1"/>
</dbReference>
<dbReference type="InterPro" id="IPR003613">
    <property type="entry name" value="Ubox_domain"/>
</dbReference>
<protein>
    <recommendedName>
        <fullName evidence="1">U-box domain-containing protein</fullName>
    </recommendedName>
</protein>
<reference evidence="2 3" key="1">
    <citation type="submission" date="2015-10" db="EMBL/GenBank/DDBJ databases">
        <title>Genome analyses suggest a sexual origin of heterokaryosis in a supposedly ancient asexual fungus.</title>
        <authorList>
            <person name="Ropars J."/>
            <person name="Sedzielewska K."/>
            <person name="Noel J."/>
            <person name="Charron P."/>
            <person name="Farinelli L."/>
            <person name="Marton T."/>
            <person name="Kruger M."/>
            <person name="Pelin A."/>
            <person name="Brachmann A."/>
            <person name="Corradi N."/>
        </authorList>
    </citation>
    <scope>NUCLEOTIDE SEQUENCE [LARGE SCALE GENOMIC DNA]</scope>
    <source>
        <strain evidence="2 3">A4</strain>
    </source>
</reference>
<dbReference type="EMBL" id="LLXI01000582">
    <property type="protein sequence ID" value="PKY47846.1"/>
    <property type="molecule type" value="Genomic_DNA"/>
</dbReference>
<dbReference type="AlphaFoldDB" id="A0A2I1GMH5"/>
<dbReference type="VEuPathDB" id="FungiDB:RhiirFUN_014154"/>
<keyword evidence="3" id="KW-1185">Reference proteome</keyword>
<dbReference type="Gene3D" id="3.30.40.10">
    <property type="entry name" value="Zinc/RING finger domain, C3HC4 (zinc finger)"/>
    <property type="match status" value="1"/>
</dbReference>
<dbReference type="GO" id="GO:0016567">
    <property type="term" value="P:protein ubiquitination"/>
    <property type="evidence" value="ECO:0007669"/>
    <property type="project" value="InterPro"/>
</dbReference>
<dbReference type="SMART" id="SM00504">
    <property type="entry name" value="Ubox"/>
    <property type="match status" value="1"/>
</dbReference>
<dbReference type="InterPro" id="IPR013083">
    <property type="entry name" value="Znf_RING/FYVE/PHD"/>
</dbReference>
<name>A0A2I1GMH5_9GLOM</name>
<evidence type="ECO:0000313" key="2">
    <source>
        <dbReference type="EMBL" id="PKY47846.1"/>
    </source>
</evidence>
<proteinExistence type="predicted"/>
<organism evidence="2 3">
    <name type="scientific">Rhizophagus irregularis</name>
    <dbReference type="NCBI Taxonomy" id="588596"/>
    <lineage>
        <taxon>Eukaryota</taxon>
        <taxon>Fungi</taxon>
        <taxon>Fungi incertae sedis</taxon>
        <taxon>Mucoromycota</taxon>
        <taxon>Glomeromycotina</taxon>
        <taxon>Glomeromycetes</taxon>
        <taxon>Glomerales</taxon>
        <taxon>Glomeraceae</taxon>
        <taxon>Rhizophagus</taxon>
    </lineage>
</organism>
<dbReference type="Proteomes" id="UP000234323">
    <property type="component" value="Unassembled WGS sequence"/>
</dbReference>
<dbReference type="GO" id="GO:0004842">
    <property type="term" value="F:ubiquitin-protein transferase activity"/>
    <property type="evidence" value="ECO:0007669"/>
    <property type="project" value="InterPro"/>
</dbReference>
<accession>A0A2I1GMH5</accession>
<comment type="caution">
    <text evidence="2">The sequence shown here is derived from an EMBL/GenBank/DDBJ whole genome shotgun (WGS) entry which is preliminary data.</text>
</comment>
<dbReference type="VEuPathDB" id="FungiDB:RhiirA1_449332"/>
<evidence type="ECO:0000313" key="3">
    <source>
        <dbReference type="Proteomes" id="UP000234323"/>
    </source>
</evidence>